<evidence type="ECO:0000313" key="4">
    <source>
        <dbReference type="Proteomes" id="UP000663889"/>
    </source>
</evidence>
<evidence type="ECO:0000313" key="2">
    <source>
        <dbReference type="EMBL" id="CAF1346322.1"/>
    </source>
</evidence>
<dbReference type="EMBL" id="CAJOBE010002394">
    <property type="protein sequence ID" value="CAF3819402.1"/>
    <property type="molecule type" value="Genomic_DNA"/>
</dbReference>
<feature type="compositionally biased region" description="Low complexity" evidence="1">
    <location>
        <begin position="129"/>
        <end position="143"/>
    </location>
</feature>
<evidence type="ECO:0000313" key="3">
    <source>
        <dbReference type="EMBL" id="CAF3819402.1"/>
    </source>
</evidence>
<dbReference type="EMBL" id="CAJNOU010002746">
    <property type="protein sequence ID" value="CAF1346322.1"/>
    <property type="molecule type" value="Genomic_DNA"/>
</dbReference>
<feature type="compositionally biased region" description="Low complexity" evidence="1">
    <location>
        <begin position="94"/>
        <end position="116"/>
    </location>
</feature>
<gene>
    <name evidence="3" type="ORF">FNK824_LOCUS16063</name>
    <name evidence="2" type="ORF">SEV965_LOCUS28616</name>
</gene>
<dbReference type="Proteomes" id="UP000663889">
    <property type="component" value="Unassembled WGS sequence"/>
</dbReference>
<proteinExistence type="predicted"/>
<feature type="non-terminal residue" evidence="2">
    <location>
        <position position="1"/>
    </location>
</feature>
<feature type="compositionally biased region" description="Acidic residues" evidence="1">
    <location>
        <begin position="45"/>
        <end position="56"/>
    </location>
</feature>
<sequence length="143" mass="16015">CVNDGFCSLEQADLIQLHVEKKLRKLYKIDEIIGKSLSKSLINDDNNEDEYNDEDNQDKKSLTKTNDEHTHRLNINTTNDDKTIHMETTSKNVISKNDNDINISSSINLNNQKSISPSKSNLSPGEIKPISPSSLSETSPISN</sequence>
<comment type="caution">
    <text evidence="2">The sequence shown here is derived from an EMBL/GenBank/DDBJ whole genome shotgun (WGS) entry which is preliminary data.</text>
</comment>
<dbReference type="AlphaFoldDB" id="A0A815H2S2"/>
<evidence type="ECO:0000256" key="1">
    <source>
        <dbReference type="SAM" id="MobiDB-lite"/>
    </source>
</evidence>
<protein>
    <submittedName>
        <fullName evidence="2">Uncharacterized protein</fullName>
    </submittedName>
</protein>
<dbReference type="Proteomes" id="UP000663874">
    <property type="component" value="Unassembled WGS sequence"/>
</dbReference>
<name>A0A815H2S2_9BILA</name>
<organism evidence="2 4">
    <name type="scientific">Rotaria sordida</name>
    <dbReference type="NCBI Taxonomy" id="392033"/>
    <lineage>
        <taxon>Eukaryota</taxon>
        <taxon>Metazoa</taxon>
        <taxon>Spiralia</taxon>
        <taxon>Gnathifera</taxon>
        <taxon>Rotifera</taxon>
        <taxon>Eurotatoria</taxon>
        <taxon>Bdelloidea</taxon>
        <taxon>Philodinida</taxon>
        <taxon>Philodinidae</taxon>
        <taxon>Rotaria</taxon>
    </lineage>
</organism>
<accession>A0A815H2S2</accession>
<feature type="region of interest" description="Disordered" evidence="1">
    <location>
        <begin position="40"/>
        <end position="143"/>
    </location>
</feature>
<reference evidence="2" key="1">
    <citation type="submission" date="2021-02" db="EMBL/GenBank/DDBJ databases">
        <authorList>
            <person name="Nowell W R."/>
        </authorList>
    </citation>
    <scope>NUCLEOTIDE SEQUENCE</scope>
</reference>
<feature type="compositionally biased region" description="Basic and acidic residues" evidence="1">
    <location>
        <begin position="57"/>
        <end position="71"/>
    </location>
</feature>